<dbReference type="RefSeq" id="WP_128560515.1">
    <property type="nucleotide sequence ID" value="NZ_BPQH01000006.1"/>
</dbReference>
<dbReference type="SMART" id="SM00822">
    <property type="entry name" value="PKS_KR"/>
    <property type="match status" value="1"/>
</dbReference>
<dbReference type="PROSITE" id="PS00061">
    <property type="entry name" value="ADH_SHORT"/>
    <property type="match status" value="1"/>
</dbReference>
<comment type="similarity">
    <text evidence="1 2">Belongs to the short-chain dehydrogenases/reductases (SDR) family.</text>
</comment>
<dbReference type="CDD" id="cd05233">
    <property type="entry name" value="SDR_c"/>
    <property type="match status" value="1"/>
</dbReference>
<dbReference type="Proteomes" id="UP001055167">
    <property type="component" value="Unassembled WGS sequence"/>
</dbReference>
<evidence type="ECO:0000256" key="2">
    <source>
        <dbReference type="RuleBase" id="RU000363"/>
    </source>
</evidence>
<evidence type="ECO:0000256" key="1">
    <source>
        <dbReference type="ARBA" id="ARBA00006484"/>
    </source>
</evidence>
<comment type="caution">
    <text evidence="4">The sequence shown here is derived from an EMBL/GenBank/DDBJ whole genome shotgun (WGS) entry which is preliminary data.</text>
</comment>
<organism evidence="4 5">
    <name type="scientific">Methylobacterium crusticola</name>
    <dbReference type="NCBI Taxonomy" id="1697972"/>
    <lineage>
        <taxon>Bacteria</taxon>
        <taxon>Pseudomonadati</taxon>
        <taxon>Pseudomonadota</taxon>
        <taxon>Alphaproteobacteria</taxon>
        <taxon>Hyphomicrobiales</taxon>
        <taxon>Methylobacteriaceae</taxon>
        <taxon>Methylobacterium</taxon>
    </lineage>
</organism>
<dbReference type="InterPro" id="IPR050259">
    <property type="entry name" value="SDR"/>
</dbReference>
<dbReference type="Gene3D" id="3.40.50.720">
    <property type="entry name" value="NAD(P)-binding Rossmann-like Domain"/>
    <property type="match status" value="1"/>
</dbReference>
<dbReference type="PRINTS" id="PR00080">
    <property type="entry name" value="SDRFAMILY"/>
</dbReference>
<evidence type="ECO:0000313" key="4">
    <source>
        <dbReference type="EMBL" id="GJD49630.1"/>
    </source>
</evidence>
<evidence type="ECO:0000313" key="5">
    <source>
        <dbReference type="Proteomes" id="UP001055167"/>
    </source>
</evidence>
<dbReference type="PANTHER" id="PTHR42879">
    <property type="entry name" value="3-OXOACYL-(ACYL-CARRIER-PROTEIN) REDUCTASE"/>
    <property type="match status" value="1"/>
</dbReference>
<feature type="domain" description="Ketoreductase" evidence="3">
    <location>
        <begin position="8"/>
        <end position="212"/>
    </location>
</feature>
<sequence>MSQPRPSRHVLVTGAARGIGRAIASAFVAAGEEVTVLGRTPASAERARAEIGAARAVAADVSDADALAAALAAAAQAGGPVEVLVNNAGGAETAPLGRSDVAQLRRMMALNLEPVLTAVRAVVPAMRARGQGRIVTVASTAGLKGYPYVGAYCAAKHAVVGLTRALALELAPTGITVNAVCPGYTDTDLVAGALDGLEARTGRDRAELMAEFTRHNPLGRLIRPEEVADGVLWLAGPGAAGVTGQAVAVAGGES</sequence>
<reference evidence="4" key="2">
    <citation type="submission" date="2021-08" db="EMBL/GenBank/DDBJ databases">
        <authorList>
            <person name="Tani A."/>
            <person name="Ola A."/>
            <person name="Ogura Y."/>
            <person name="Katsura K."/>
            <person name="Hayashi T."/>
        </authorList>
    </citation>
    <scope>NUCLEOTIDE SEQUENCE</scope>
    <source>
        <strain evidence="4">KCTC 52305</strain>
    </source>
</reference>
<dbReference type="InterPro" id="IPR057326">
    <property type="entry name" value="KR_dom"/>
</dbReference>
<keyword evidence="5" id="KW-1185">Reference proteome</keyword>
<dbReference type="PANTHER" id="PTHR42879:SF2">
    <property type="entry name" value="3-OXOACYL-[ACYL-CARRIER-PROTEIN] REDUCTASE FABG"/>
    <property type="match status" value="1"/>
</dbReference>
<dbReference type="SUPFAM" id="SSF51735">
    <property type="entry name" value="NAD(P)-binding Rossmann-fold domains"/>
    <property type="match status" value="1"/>
</dbReference>
<reference evidence="4" key="1">
    <citation type="journal article" date="2021" name="Front. Microbiol.">
        <title>Comprehensive Comparative Genomics and Phenotyping of Methylobacterium Species.</title>
        <authorList>
            <person name="Alessa O."/>
            <person name="Ogura Y."/>
            <person name="Fujitani Y."/>
            <person name="Takami H."/>
            <person name="Hayashi T."/>
            <person name="Sahin N."/>
            <person name="Tani A."/>
        </authorList>
    </citation>
    <scope>NUCLEOTIDE SEQUENCE</scope>
    <source>
        <strain evidence="4">KCTC 52305</strain>
    </source>
</reference>
<accession>A0ABQ4QY32</accession>
<dbReference type="Pfam" id="PF00106">
    <property type="entry name" value="adh_short"/>
    <property type="match status" value="1"/>
</dbReference>
<protein>
    <submittedName>
        <fullName evidence="4">Ketoacyl reductase</fullName>
    </submittedName>
</protein>
<gene>
    <name evidence="4" type="primary">actIII</name>
    <name evidence="4" type="ORF">OPKNFCMD_2363</name>
</gene>
<dbReference type="InterPro" id="IPR036291">
    <property type="entry name" value="NAD(P)-bd_dom_sf"/>
</dbReference>
<name>A0ABQ4QY32_9HYPH</name>
<proteinExistence type="inferred from homology"/>
<dbReference type="InterPro" id="IPR002347">
    <property type="entry name" value="SDR_fam"/>
</dbReference>
<dbReference type="PRINTS" id="PR00081">
    <property type="entry name" value="GDHRDH"/>
</dbReference>
<evidence type="ECO:0000259" key="3">
    <source>
        <dbReference type="SMART" id="SM00822"/>
    </source>
</evidence>
<dbReference type="EMBL" id="BPQH01000006">
    <property type="protein sequence ID" value="GJD49630.1"/>
    <property type="molecule type" value="Genomic_DNA"/>
</dbReference>
<dbReference type="InterPro" id="IPR020904">
    <property type="entry name" value="Sc_DH/Rdtase_CS"/>
</dbReference>